<dbReference type="SUPFAM" id="SSF51120">
    <property type="entry name" value="beta-Roll"/>
    <property type="match status" value="2"/>
</dbReference>
<dbReference type="OrthoDB" id="5380561at2"/>
<dbReference type="PROSITE" id="PS00330">
    <property type="entry name" value="HEMOLYSIN_CALCIUM"/>
    <property type="match status" value="4"/>
</dbReference>
<dbReference type="GO" id="GO:0005509">
    <property type="term" value="F:calcium ion binding"/>
    <property type="evidence" value="ECO:0007669"/>
    <property type="project" value="InterPro"/>
</dbReference>
<dbReference type="AlphaFoldDB" id="A0A370HYG0"/>
<dbReference type="PANTHER" id="PTHR38340:SF1">
    <property type="entry name" value="S-LAYER PROTEIN"/>
    <property type="match status" value="1"/>
</dbReference>
<evidence type="ECO:0000256" key="2">
    <source>
        <dbReference type="ARBA" id="ARBA00022525"/>
    </source>
</evidence>
<keyword evidence="5" id="KW-1185">Reference proteome</keyword>
<dbReference type="GO" id="GO:0005576">
    <property type="term" value="C:extracellular region"/>
    <property type="evidence" value="ECO:0007669"/>
    <property type="project" value="UniProtKB-SubCell"/>
</dbReference>
<dbReference type="InterPro" id="IPR018511">
    <property type="entry name" value="Hemolysin-typ_Ca-bd_CS"/>
</dbReference>
<comment type="caution">
    <text evidence="4">The sequence shown here is derived from an EMBL/GenBank/DDBJ whole genome shotgun (WGS) entry which is preliminary data.</text>
</comment>
<evidence type="ECO:0000313" key="4">
    <source>
        <dbReference type="EMBL" id="RDI62014.1"/>
    </source>
</evidence>
<comment type="subcellular location">
    <subcellularLocation>
        <location evidence="1">Secreted</location>
    </subcellularLocation>
</comment>
<reference evidence="4 5" key="1">
    <citation type="submission" date="2018-07" db="EMBL/GenBank/DDBJ databases">
        <title>Genomic Encyclopedia of Type Strains, Phase IV (KMG-IV): sequencing the most valuable type-strain genomes for metagenomic binning, comparative biology and taxonomic classification.</title>
        <authorList>
            <person name="Goeker M."/>
        </authorList>
    </citation>
    <scope>NUCLEOTIDE SEQUENCE [LARGE SCALE GENOMIC DNA]</scope>
    <source>
        <strain evidence="4 5">DSM 14364</strain>
    </source>
</reference>
<dbReference type="InterPro" id="IPR001343">
    <property type="entry name" value="Hemolysn_Ca-bd"/>
</dbReference>
<sequence>MAFFDVTNAFGQGFNMSATGDSGWSFVEADPNVSEQLYSDDGKLITFSVNGSPYINFYGFTYTLGYTYPDGNRDVLIDNIWYYNNGQNVMSVTQLNLQTTIFDLQGNAWSVRLNNGNDTFDGNDYNDVIRGGFGNDLIIGYAGDDILLGDQGNDTIGGGAGNDLIFGGDGYDTVSYGGFSTNYIFTRNVDGSVTVTDTTGGWGTDTVYDVEAFYFNNGTFSLSSLLPIDPPAPPPPPPPPPPTPEEIYAGEDTLYGTSGSNTLKGYGGNDTLRGQGGNDYLFGGDGNDVLYGGAGKDAFVFDTKPNKTTNKDAIKDFKVVDDTIRLDNAVFTKVGGNGTLKASAFWTNTTGKAHDKDDRVIYDKDSGVLYYDADGSGKGAAVAFATISKNLALTNKDFYIV</sequence>
<dbReference type="PANTHER" id="PTHR38340">
    <property type="entry name" value="S-LAYER PROTEIN"/>
    <property type="match status" value="1"/>
</dbReference>
<gene>
    <name evidence="4" type="ORF">DES45_101277</name>
</gene>
<dbReference type="SUPFAM" id="SSF101447">
    <property type="entry name" value="Formin homology 2 domain (FH2 domain)"/>
    <property type="match status" value="1"/>
</dbReference>
<name>A0A370HYG0_9HYPH</name>
<feature type="region of interest" description="Disordered" evidence="3">
    <location>
        <begin position="225"/>
        <end position="254"/>
    </location>
</feature>
<accession>A0A370HYG0</accession>
<dbReference type="Pfam" id="PF00353">
    <property type="entry name" value="HemolysinCabind"/>
    <property type="match status" value="2"/>
</dbReference>
<protein>
    <submittedName>
        <fullName evidence="4">Hemolysin type calcium-binding protein</fullName>
    </submittedName>
</protein>
<keyword evidence="2" id="KW-0964">Secreted</keyword>
<proteinExistence type="predicted"/>
<feature type="compositionally biased region" description="Pro residues" evidence="3">
    <location>
        <begin position="228"/>
        <end position="244"/>
    </location>
</feature>
<dbReference type="Proteomes" id="UP000254925">
    <property type="component" value="Unassembled WGS sequence"/>
</dbReference>
<dbReference type="RefSeq" id="WP_114768179.1">
    <property type="nucleotide sequence ID" value="NZ_QQBB01000001.1"/>
</dbReference>
<dbReference type="InterPro" id="IPR050557">
    <property type="entry name" value="RTX_toxin/Mannuronan_C5-epim"/>
</dbReference>
<evidence type="ECO:0000313" key="5">
    <source>
        <dbReference type="Proteomes" id="UP000254925"/>
    </source>
</evidence>
<dbReference type="Gene3D" id="2.150.10.10">
    <property type="entry name" value="Serralysin-like metalloprotease, C-terminal"/>
    <property type="match status" value="2"/>
</dbReference>
<organism evidence="4 5">
    <name type="scientific">Microvirga subterranea</name>
    <dbReference type="NCBI Taxonomy" id="186651"/>
    <lineage>
        <taxon>Bacteria</taxon>
        <taxon>Pseudomonadati</taxon>
        <taxon>Pseudomonadota</taxon>
        <taxon>Alphaproteobacteria</taxon>
        <taxon>Hyphomicrobiales</taxon>
        <taxon>Methylobacteriaceae</taxon>
        <taxon>Microvirga</taxon>
    </lineage>
</organism>
<dbReference type="PRINTS" id="PR00313">
    <property type="entry name" value="CABNDNGRPT"/>
</dbReference>
<dbReference type="InterPro" id="IPR011049">
    <property type="entry name" value="Serralysin-like_metalloprot_C"/>
</dbReference>
<dbReference type="EMBL" id="QQBB01000001">
    <property type="protein sequence ID" value="RDI62014.1"/>
    <property type="molecule type" value="Genomic_DNA"/>
</dbReference>
<evidence type="ECO:0000256" key="1">
    <source>
        <dbReference type="ARBA" id="ARBA00004613"/>
    </source>
</evidence>
<evidence type="ECO:0000256" key="3">
    <source>
        <dbReference type="SAM" id="MobiDB-lite"/>
    </source>
</evidence>